<sequence>MEKKKSDYGALDSKESKEAYERAGGVKLVDHPLYKKPALRTSVRSILPRMMCLCLVLVIVCVGSGYVMYVQLASGYVPIKPGTTAYSLTHPGMDRMRGHEAGPSLQSMNHLRPALQPYYAHHKASREHMKPKKEWIHAEEKENGHLWKEWCKKMSVGVRRKWCPQYERSVHEEIKRL</sequence>
<dbReference type="KEGG" id="gtt:GUITHDRAFT_155508"/>
<reference evidence="2 4" key="1">
    <citation type="journal article" date="2012" name="Nature">
        <title>Algal genomes reveal evolutionary mosaicism and the fate of nucleomorphs.</title>
        <authorList>
            <consortium name="DOE Joint Genome Institute"/>
            <person name="Curtis B.A."/>
            <person name="Tanifuji G."/>
            <person name="Burki F."/>
            <person name="Gruber A."/>
            <person name="Irimia M."/>
            <person name="Maruyama S."/>
            <person name="Arias M.C."/>
            <person name="Ball S.G."/>
            <person name="Gile G.H."/>
            <person name="Hirakawa Y."/>
            <person name="Hopkins J.F."/>
            <person name="Kuo A."/>
            <person name="Rensing S.A."/>
            <person name="Schmutz J."/>
            <person name="Symeonidi A."/>
            <person name="Elias M."/>
            <person name="Eveleigh R.J."/>
            <person name="Herman E.K."/>
            <person name="Klute M.J."/>
            <person name="Nakayama T."/>
            <person name="Obornik M."/>
            <person name="Reyes-Prieto A."/>
            <person name="Armbrust E.V."/>
            <person name="Aves S.J."/>
            <person name="Beiko R.G."/>
            <person name="Coutinho P."/>
            <person name="Dacks J.B."/>
            <person name="Durnford D.G."/>
            <person name="Fast N.M."/>
            <person name="Green B.R."/>
            <person name="Grisdale C.J."/>
            <person name="Hempel F."/>
            <person name="Henrissat B."/>
            <person name="Hoppner M.P."/>
            <person name="Ishida K."/>
            <person name="Kim E."/>
            <person name="Koreny L."/>
            <person name="Kroth P.G."/>
            <person name="Liu Y."/>
            <person name="Malik S.B."/>
            <person name="Maier U.G."/>
            <person name="McRose D."/>
            <person name="Mock T."/>
            <person name="Neilson J.A."/>
            <person name="Onodera N.T."/>
            <person name="Poole A.M."/>
            <person name="Pritham E.J."/>
            <person name="Richards T.A."/>
            <person name="Rocap G."/>
            <person name="Roy S.W."/>
            <person name="Sarai C."/>
            <person name="Schaack S."/>
            <person name="Shirato S."/>
            <person name="Slamovits C.H."/>
            <person name="Spencer D.F."/>
            <person name="Suzuki S."/>
            <person name="Worden A.Z."/>
            <person name="Zauner S."/>
            <person name="Barry K."/>
            <person name="Bell C."/>
            <person name="Bharti A.K."/>
            <person name="Crow J.A."/>
            <person name="Grimwood J."/>
            <person name="Kramer R."/>
            <person name="Lindquist E."/>
            <person name="Lucas S."/>
            <person name="Salamov A."/>
            <person name="McFadden G.I."/>
            <person name="Lane C.E."/>
            <person name="Keeling P.J."/>
            <person name="Gray M.W."/>
            <person name="Grigoriev I.V."/>
            <person name="Archibald J.M."/>
        </authorList>
    </citation>
    <scope>NUCLEOTIDE SEQUENCE</scope>
    <source>
        <strain evidence="2 4">CCMP2712</strain>
    </source>
</reference>
<dbReference type="GeneID" id="17292164"/>
<proteinExistence type="predicted"/>
<keyword evidence="1" id="KW-0472">Membrane</keyword>
<feature type="non-terminal residue" evidence="2">
    <location>
        <position position="1"/>
    </location>
</feature>
<dbReference type="RefSeq" id="XP_005822402.1">
    <property type="nucleotide sequence ID" value="XM_005822345.1"/>
</dbReference>
<keyword evidence="1" id="KW-0812">Transmembrane</keyword>
<dbReference type="EnsemblProtists" id="EKX35422">
    <property type="protein sequence ID" value="EKX35422"/>
    <property type="gene ID" value="GUITHDRAFT_155508"/>
</dbReference>
<keyword evidence="4" id="KW-1185">Reference proteome</keyword>
<keyword evidence="1" id="KW-1133">Transmembrane helix</keyword>
<name>L1IH66_GUITC</name>
<evidence type="ECO:0000313" key="3">
    <source>
        <dbReference type="EnsemblProtists" id="EKX35422"/>
    </source>
</evidence>
<evidence type="ECO:0000313" key="4">
    <source>
        <dbReference type="Proteomes" id="UP000011087"/>
    </source>
</evidence>
<organism evidence="2">
    <name type="scientific">Guillardia theta (strain CCMP2712)</name>
    <name type="common">Cryptophyte</name>
    <dbReference type="NCBI Taxonomy" id="905079"/>
    <lineage>
        <taxon>Eukaryota</taxon>
        <taxon>Cryptophyceae</taxon>
        <taxon>Pyrenomonadales</taxon>
        <taxon>Geminigeraceae</taxon>
        <taxon>Guillardia</taxon>
    </lineage>
</organism>
<dbReference type="HOGENOM" id="CLU_1521749_0_0_1"/>
<feature type="transmembrane region" description="Helical" evidence="1">
    <location>
        <begin position="50"/>
        <end position="69"/>
    </location>
</feature>
<evidence type="ECO:0000256" key="1">
    <source>
        <dbReference type="SAM" id="Phobius"/>
    </source>
</evidence>
<protein>
    <submittedName>
        <fullName evidence="2 3">Uncharacterized protein</fullName>
    </submittedName>
</protein>
<reference evidence="3" key="3">
    <citation type="submission" date="2015-06" db="UniProtKB">
        <authorList>
            <consortium name="EnsemblProtists"/>
        </authorList>
    </citation>
    <scope>IDENTIFICATION</scope>
</reference>
<accession>L1IH66</accession>
<dbReference type="AlphaFoldDB" id="L1IH66"/>
<evidence type="ECO:0000313" key="2">
    <source>
        <dbReference type="EMBL" id="EKX35422.1"/>
    </source>
</evidence>
<reference evidence="4" key="2">
    <citation type="submission" date="2012-11" db="EMBL/GenBank/DDBJ databases">
        <authorList>
            <person name="Kuo A."/>
            <person name="Curtis B.A."/>
            <person name="Tanifuji G."/>
            <person name="Burki F."/>
            <person name="Gruber A."/>
            <person name="Irimia M."/>
            <person name="Maruyama S."/>
            <person name="Arias M.C."/>
            <person name="Ball S.G."/>
            <person name="Gile G.H."/>
            <person name="Hirakawa Y."/>
            <person name="Hopkins J.F."/>
            <person name="Rensing S.A."/>
            <person name="Schmutz J."/>
            <person name="Symeonidi A."/>
            <person name="Elias M."/>
            <person name="Eveleigh R.J."/>
            <person name="Herman E.K."/>
            <person name="Klute M.J."/>
            <person name="Nakayama T."/>
            <person name="Obornik M."/>
            <person name="Reyes-Prieto A."/>
            <person name="Armbrust E.V."/>
            <person name="Aves S.J."/>
            <person name="Beiko R.G."/>
            <person name="Coutinho P."/>
            <person name="Dacks J.B."/>
            <person name="Durnford D.G."/>
            <person name="Fast N.M."/>
            <person name="Green B.R."/>
            <person name="Grisdale C."/>
            <person name="Hempe F."/>
            <person name="Henrissat B."/>
            <person name="Hoppner M.P."/>
            <person name="Ishida K.-I."/>
            <person name="Kim E."/>
            <person name="Koreny L."/>
            <person name="Kroth P.G."/>
            <person name="Liu Y."/>
            <person name="Malik S.-B."/>
            <person name="Maier U.G."/>
            <person name="McRose D."/>
            <person name="Mock T."/>
            <person name="Neilson J.A."/>
            <person name="Onodera N.T."/>
            <person name="Poole A.M."/>
            <person name="Pritham E.J."/>
            <person name="Richards T.A."/>
            <person name="Rocap G."/>
            <person name="Roy S.W."/>
            <person name="Sarai C."/>
            <person name="Schaack S."/>
            <person name="Shirato S."/>
            <person name="Slamovits C.H."/>
            <person name="Spencer D.F."/>
            <person name="Suzuki S."/>
            <person name="Worden A.Z."/>
            <person name="Zauner S."/>
            <person name="Barry K."/>
            <person name="Bell C."/>
            <person name="Bharti A.K."/>
            <person name="Crow J.A."/>
            <person name="Grimwood J."/>
            <person name="Kramer R."/>
            <person name="Lindquist E."/>
            <person name="Lucas S."/>
            <person name="Salamov A."/>
            <person name="McFadden G.I."/>
            <person name="Lane C.E."/>
            <person name="Keeling P.J."/>
            <person name="Gray M.W."/>
            <person name="Grigoriev I.V."/>
            <person name="Archibald J.M."/>
        </authorList>
    </citation>
    <scope>NUCLEOTIDE SEQUENCE</scope>
    <source>
        <strain evidence="4">CCMP2712</strain>
    </source>
</reference>
<dbReference type="Proteomes" id="UP000011087">
    <property type="component" value="Unassembled WGS sequence"/>
</dbReference>
<gene>
    <name evidence="2" type="ORF">GUITHDRAFT_155508</name>
</gene>
<dbReference type="PaxDb" id="55529-EKX35422"/>
<dbReference type="EMBL" id="JH993091">
    <property type="protein sequence ID" value="EKX35422.1"/>
    <property type="molecule type" value="Genomic_DNA"/>
</dbReference>